<feature type="domain" description="HECT" evidence="7">
    <location>
        <begin position="307"/>
        <end position="669"/>
    </location>
</feature>
<protein>
    <recommendedName>
        <fullName evidence="3">HECT-type E3 ubiquitin transferase</fullName>
        <ecNumber evidence="3">2.3.2.26</ecNumber>
    </recommendedName>
</protein>
<accession>A0A812P5Q6</accession>
<dbReference type="AlphaFoldDB" id="A0A812P5Q6"/>
<dbReference type="Gene3D" id="3.90.1750.10">
    <property type="entry name" value="Hect, E3 ligase catalytic domains"/>
    <property type="match status" value="1"/>
</dbReference>
<dbReference type="OrthoDB" id="8068875at2759"/>
<reference evidence="8" key="1">
    <citation type="submission" date="2021-02" db="EMBL/GenBank/DDBJ databases">
        <authorList>
            <person name="Dougan E. K."/>
            <person name="Rhodes N."/>
            <person name="Thang M."/>
            <person name="Chan C."/>
        </authorList>
    </citation>
    <scope>NUCLEOTIDE SEQUENCE</scope>
</reference>
<evidence type="ECO:0000256" key="3">
    <source>
        <dbReference type="ARBA" id="ARBA00012485"/>
    </source>
</evidence>
<dbReference type="EC" id="2.3.2.26" evidence="3"/>
<dbReference type="SUPFAM" id="SSF56204">
    <property type="entry name" value="Hect, E3 ligase catalytic domain"/>
    <property type="match status" value="1"/>
</dbReference>
<dbReference type="CDD" id="cd09212">
    <property type="entry name" value="PUB"/>
    <property type="match status" value="1"/>
</dbReference>
<evidence type="ECO:0000256" key="4">
    <source>
        <dbReference type="ARBA" id="ARBA00022679"/>
    </source>
</evidence>
<evidence type="ECO:0000313" key="9">
    <source>
        <dbReference type="Proteomes" id="UP000604046"/>
    </source>
</evidence>
<dbReference type="PANTHER" id="PTHR11254">
    <property type="entry name" value="HECT DOMAIN UBIQUITIN-PROTEIN LIGASE"/>
    <property type="match status" value="1"/>
</dbReference>
<dbReference type="Gene3D" id="3.30.2410.10">
    <property type="entry name" value="Hect, E3 ligase catalytic domain"/>
    <property type="match status" value="1"/>
</dbReference>
<dbReference type="Gene3D" id="1.20.58.2190">
    <property type="match status" value="1"/>
</dbReference>
<dbReference type="InterPro" id="IPR035983">
    <property type="entry name" value="Hect_E3_ubiquitin_ligase"/>
</dbReference>
<dbReference type="Pfam" id="PF00632">
    <property type="entry name" value="HECT"/>
    <property type="match status" value="1"/>
</dbReference>
<dbReference type="SUPFAM" id="SSF143503">
    <property type="entry name" value="PUG domain-like"/>
    <property type="match status" value="1"/>
</dbReference>
<organism evidence="8 9">
    <name type="scientific">Symbiodinium natans</name>
    <dbReference type="NCBI Taxonomy" id="878477"/>
    <lineage>
        <taxon>Eukaryota</taxon>
        <taxon>Sar</taxon>
        <taxon>Alveolata</taxon>
        <taxon>Dinophyceae</taxon>
        <taxon>Suessiales</taxon>
        <taxon>Symbiodiniaceae</taxon>
        <taxon>Symbiodinium</taxon>
    </lineage>
</organism>
<evidence type="ECO:0000256" key="5">
    <source>
        <dbReference type="ARBA" id="ARBA00022786"/>
    </source>
</evidence>
<dbReference type="PROSITE" id="PS50237">
    <property type="entry name" value="HECT"/>
    <property type="match status" value="1"/>
</dbReference>
<dbReference type="PANTHER" id="PTHR11254:SF440">
    <property type="entry name" value="E3 UBIQUITIN-PROTEIN LIGASE NEDD-4"/>
    <property type="match status" value="1"/>
</dbReference>
<comment type="caution">
    <text evidence="8">The sequence shown here is derived from an EMBL/GenBank/DDBJ whole genome shotgun (WGS) entry which is preliminary data.</text>
</comment>
<feature type="active site" description="Glycyl thioester intermediate" evidence="6">
    <location>
        <position position="637"/>
    </location>
</feature>
<dbReference type="EMBL" id="CAJNDS010002105">
    <property type="protein sequence ID" value="CAE7329971.1"/>
    <property type="molecule type" value="Genomic_DNA"/>
</dbReference>
<dbReference type="GO" id="GO:0016567">
    <property type="term" value="P:protein ubiquitination"/>
    <property type="evidence" value="ECO:0007669"/>
    <property type="project" value="TreeGrafter"/>
</dbReference>
<keyword evidence="9" id="KW-1185">Reference proteome</keyword>
<proteinExistence type="predicted"/>
<evidence type="ECO:0000256" key="2">
    <source>
        <dbReference type="ARBA" id="ARBA00004906"/>
    </source>
</evidence>
<dbReference type="InterPro" id="IPR000569">
    <property type="entry name" value="HECT_dom"/>
</dbReference>
<gene>
    <name evidence="8" type="primary">Itch</name>
    <name evidence="8" type="ORF">SNAT2548_LOCUS17267</name>
</gene>
<sequence length="669" mass="73457">MADVVMGDSRTEKLLLDAKAWPLESLQLFRKLLQNVLDNPHDAKFRKLKRSNARIGSLVAETGAREAFEALGWMCIGDALELPATASLDLTRQVLQGTEQPPPGEPVALTVLRGALKSKLELPCNTLFSGLAAAIEQSEPLGRIPRKRQRLLIGVPPKPLQESFPHFASMTIAELGLKAFKLEDTWEEMVADLRAVRASFASLASVLACKKTLQDNFEFLLDSAKALLKARAMGMDASELRDARGVFRVLWPAGDPSTKEARLAHCAACTPLAALAKAEDGSAIQFPLRVERTNLFQSALEQIGQASADELRKPLQVTFVGEAAEDAGGPRREFFNDFGRACGDWEKVWQKTAAGSIVPAPGAPADVFRACGRIFGLALCQAENAAQEQRVRENATLQELLAAVTQDDENQEQQLQKLLVGAALARPFLRCVQADIPESVEELQAELNAEQSESAPDFRGSSTFLTSQLKEMGLEGQLTFSREFNGSIVDLTVGGRNIVVTDATKLDWLRAVLRHELVEVVQDAAASFRQGVCEAAGAAYLALLSADELQKEWSGLSYVTDDALKIWQERATVNPARKQQAAWFFEILWDERTRDARPSVLKFTTGSDRWPADTKTFTFYVEPMDGGDDLLPRAMTCGNMLQLPSYTSKEQMQSQLLKACEMGLSMQLV</sequence>
<dbReference type="InterPro" id="IPR036339">
    <property type="entry name" value="PUB-like_dom_sf"/>
</dbReference>
<evidence type="ECO:0000256" key="6">
    <source>
        <dbReference type="PROSITE-ProRule" id="PRU00104"/>
    </source>
</evidence>
<dbReference type="Gene3D" id="3.30.2160.10">
    <property type="entry name" value="Hect, E3 ligase catalytic domain"/>
    <property type="match status" value="1"/>
</dbReference>
<evidence type="ECO:0000259" key="7">
    <source>
        <dbReference type="PROSITE" id="PS50237"/>
    </source>
</evidence>
<keyword evidence="5 6" id="KW-0833">Ubl conjugation pathway</keyword>
<dbReference type="GO" id="GO:0061630">
    <property type="term" value="F:ubiquitin protein ligase activity"/>
    <property type="evidence" value="ECO:0007669"/>
    <property type="project" value="UniProtKB-EC"/>
</dbReference>
<dbReference type="Proteomes" id="UP000604046">
    <property type="component" value="Unassembled WGS sequence"/>
</dbReference>
<evidence type="ECO:0000313" key="8">
    <source>
        <dbReference type="EMBL" id="CAE7329971.1"/>
    </source>
</evidence>
<name>A0A812P5Q6_9DINO</name>
<dbReference type="SMART" id="SM00119">
    <property type="entry name" value="HECTc"/>
    <property type="match status" value="1"/>
</dbReference>
<dbReference type="GO" id="GO:0006511">
    <property type="term" value="P:ubiquitin-dependent protein catabolic process"/>
    <property type="evidence" value="ECO:0007669"/>
    <property type="project" value="TreeGrafter"/>
</dbReference>
<keyword evidence="4" id="KW-0808">Transferase</keyword>
<dbReference type="InterPro" id="IPR050409">
    <property type="entry name" value="E3_ubiq-protein_ligase"/>
</dbReference>
<comment type="pathway">
    <text evidence="2">Protein modification; protein ubiquitination.</text>
</comment>
<dbReference type="GO" id="GO:0005737">
    <property type="term" value="C:cytoplasm"/>
    <property type="evidence" value="ECO:0007669"/>
    <property type="project" value="TreeGrafter"/>
</dbReference>
<evidence type="ECO:0000256" key="1">
    <source>
        <dbReference type="ARBA" id="ARBA00000885"/>
    </source>
</evidence>
<comment type="catalytic activity">
    <reaction evidence="1">
        <text>S-ubiquitinyl-[E2 ubiquitin-conjugating enzyme]-L-cysteine + [acceptor protein]-L-lysine = [E2 ubiquitin-conjugating enzyme]-L-cysteine + N(6)-ubiquitinyl-[acceptor protein]-L-lysine.</text>
        <dbReference type="EC" id="2.3.2.26"/>
    </reaction>
</comment>